<keyword evidence="3" id="KW-1185">Reference proteome</keyword>
<dbReference type="GeneID" id="27710384"/>
<name>A0A0D2HDN9_9EURO</name>
<protein>
    <submittedName>
        <fullName evidence="2">Uncharacterized protein</fullName>
    </submittedName>
</protein>
<feature type="region of interest" description="Disordered" evidence="1">
    <location>
        <begin position="1"/>
        <end position="28"/>
    </location>
</feature>
<dbReference type="VEuPathDB" id="FungiDB:Z520_04638"/>
<organism evidence="2 3">
    <name type="scientific">Fonsecaea multimorphosa CBS 102226</name>
    <dbReference type="NCBI Taxonomy" id="1442371"/>
    <lineage>
        <taxon>Eukaryota</taxon>
        <taxon>Fungi</taxon>
        <taxon>Dikarya</taxon>
        <taxon>Ascomycota</taxon>
        <taxon>Pezizomycotina</taxon>
        <taxon>Eurotiomycetes</taxon>
        <taxon>Chaetothyriomycetidae</taxon>
        <taxon>Chaetothyriales</taxon>
        <taxon>Herpotrichiellaceae</taxon>
        <taxon>Fonsecaea</taxon>
    </lineage>
</organism>
<evidence type="ECO:0000313" key="3">
    <source>
        <dbReference type="Proteomes" id="UP000053411"/>
    </source>
</evidence>
<dbReference type="EMBL" id="KN848068">
    <property type="protein sequence ID" value="KIY00001.1"/>
    <property type="molecule type" value="Genomic_DNA"/>
</dbReference>
<dbReference type="AlphaFoldDB" id="A0A0D2HDN9"/>
<evidence type="ECO:0000313" key="2">
    <source>
        <dbReference type="EMBL" id="KIY00001.1"/>
    </source>
</evidence>
<reference evidence="2 3" key="1">
    <citation type="submission" date="2015-01" db="EMBL/GenBank/DDBJ databases">
        <title>The Genome Sequence of Fonsecaea multimorphosa CBS 102226.</title>
        <authorList>
            <consortium name="The Broad Institute Genomics Platform"/>
            <person name="Cuomo C."/>
            <person name="de Hoog S."/>
            <person name="Gorbushina A."/>
            <person name="Stielow B."/>
            <person name="Teixiera M."/>
            <person name="Abouelleil A."/>
            <person name="Chapman S.B."/>
            <person name="Priest M."/>
            <person name="Young S.K."/>
            <person name="Wortman J."/>
            <person name="Nusbaum C."/>
            <person name="Birren B."/>
        </authorList>
    </citation>
    <scope>NUCLEOTIDE SEQUENCE [LARGE SCALE GENOMIC DNA]</scope>
    <source>
        <strain evidence="2 3">CBS 102226</strain>
    </source>
</reference>
<proteinExistence type="predicted"/>
<feature type="compositionally biased region" description="Basic and acidic residues" evidence="1">
    <location>
        <begin position="1"/>
        <end position="19"/>
    </location>
</feature>
<dbReference type="OrthoDB" id="4136123at2759"/>
<dbReference type="Proteomes" id="UP000053411">
    <property type="component" value="Unassembled WGS sequence"/>
</dbReference>
<accession>A0A0D2HDN9</accession>
<gene>
    <name evidence="2" type="ORF">Z520_04638</name>
</gene>
<evidence type="ECO:0000256" key="1">
    <source>
        <dbReference type="SAM" id="MobiDB-lite"/>
    </source>
</evidence>
<dbReference type="RefSeq" id="XP_016634123.1">
    <property type="nucleotide sequence ID" value="XM_016775143.1"/>
</dbReference>
<sequence length="249" mass="29043">MPRRGHDLASSETHRDLRSQRRSRNRLSKQSAKYYGYRGVQPGWIDQEYLTITNAPNSFGFAGSAPLITADAAAVKVATWTKRDMWLDRDVDIWPLDVRHHTGRKNREKYFSKWNELAIGRRMKQRSRRLDFATQDGELLAMDDDVDMDTVYWDFEEFWGDENPEVRNDRDERPPRYVGLDGECYSEDQGRPDGVQVDPDDADGPWEREFIEFYCDDNTGDGDDFSVISEREALDALSLFSIEDDYEMV</sequence>